<feature type="binding site" evidence="6">
    <location>
        <position position="74"/>
    </location>
    <ligand>
        <name>CoA</name>
        <dbReference type="ChEBI" id="CHEBI:57287"/>
    </ligand>
</feature>
<evidence type="ECO:0000256" key="6">
    <source>
        <dbReference type="HAMAP-Rule" id="MF_03222"/>
    </source>
</evidence>
<comment type="subunit">
    <text evidence="5">Heterodimer of an alpha and a beta subunit. Different beta subunits determine nucleotide specificity. Together with the ATP-specific beta subunit SUCLA2, forms an ADP-forming succinyl-CoA synthetase (A-SCS). Together with the GTP-specific beta subunit SUCLG2 forms a GDP-forming succinyl-CoA synthetase (G-SCS).</text>
</comment>
<protein>
    <recommendedName>
        <fullName evidence="6">Succinate--CoA ligase [ADP-forming] subunit alpha, mitochondrial</fullName>
        <ecNumber evidence="6">6.2.1.5</ecNumber>
    </recommendedName>
    <alternativeName>
        <fullName evidence="6">Succinyl-CoA synthetase subunit alpha</fullName>
        <shortName evidence="6">SCS-alpha</shortName>
    </alternativeName>
</protein>
<dbReference type="SUPFAM" id="SSF51735">
    <property type="entry name" value="NAD(P)-binding Rossmann-fold domains"/>
    <property type="match status" value="1"/>
</dbReference>
<dbReference type="GO" id="GO:0000166">
    <property type="term" value="F:nucleotide binding"/>
    <property type="evidence" value="ECO:0007669"/>
    <property type="project" value="UniProtKB-KW"/>
</dbReference>
<dbReference type="InterPro" id="IPR036291">
    <property type="entry name" value="NAD(P)-bd_dom_sf"/>
</dbReference>
<dbReference type="InterPro" id="IPR005810">
    <property type="entry name" value="CoA_lig_alpha"/>
</dbReference>
<organism evidence="10 11">
    <name type="scientific">Smittium mucronatum</name>
    <dbReference type="NCBI Taxonomy" id="133383"/>
    <lineage>
        <taxon>Eukaryota</taxon>
        <taxon>Fungi</taxon>
        <taxon>Fungi incertae sedis</taxon>
        <taxon>Zoopagomycota</taxon>
        <taxon>Kickxellomycotina</taxon>
        <taxon>Harpellomycetes</taxon>
        <taxon>Harpellales</taxon>
        <taxon>Legeriomycetaceae</taxon>
        <taxon>Smittium</taxon>
    </lineage>
</organism>
<keyword evidence="2 6" id="KW-0816">Tricarboxylic acid cycle</keyword>
<dbReference type="FunFam" id="3.40.50.720:FF:000002">
    <property type="entry name" value="Succinate--CoA ligase [ADP-forming] subunit alpha"/>
    <property type="match status" value="1"/>
</dbReference>
<dbReference type="PRINTS" id="PR01798">
    <property type="entry name" value="SCOASYNTHASE"/>
</dbReference>
<dbReference type="HAMAP" id="MF_01988">
    <property type="entry name" value="Succ_CoA_alpha"/>
    <property type="match status" value="1"/>
</dbReference>
<dbReference type="Pfam" id="PF02629">
    <property type="entry name" value="CoA_binding"/>
    <property type="match status" value="1"/>
</dbReference>
<feature type="domain" description="CoA-binding" evidence="9">
    <location>
        <begin position="35"/>
        <end position="131"/>
    </location>
</feature>
<dbReference type="OrthoDB" id="1664372at2759"/>
<comment type="pathway">
    <text evidence="1 6">Carbohydrate metabolism; tricarboxylic acid cycle; succinate from succinyl-CoA (ligase route): step 1/1.</text>
</comment>
<evidence type="ECO:0000259" key="9">
    <source>
        <dbReference type="SMART" id="SM00881"/>
    </source>
</evidence>
<dbReference type="NCBIfam" id="TIGR01019">
    <property type="entry name" value="sucCoAalpha"/>
    <property type="match status" value="1"/>
</dbReference>
<dbReference type="AlphaFoldDB" id="A0A1R0GM28"/>
<dbReference type="PROSITE" id="PS01216">
    <property type="entry name" value="SUCCINYL_COA_LIG_1"/>
    <property type="match status" value="1"/>
</dbReference>
<reference evidence="10 11" key="1">
    <citation type="journal article" date="2016" name="Mol. Biol. Evol.">
        <title>Genome-Wide Survey of Gut Fungi (Harpellales) Reveals the First Horizontally Transferred Ubiquitin Gene from a Mosquito Host.</title>
        <authorList>
            <person name="Wang Y."/>
            <person name="White M.M."/>
            <person name="Kvist S."/>
            <person name="Moncalvo J.M."/>
        </authorList>
    </citation>
    <scope>NUCLEOTIDE SEQUENCE [LARGE SCALE GENOMIC DNA]</scope>
    <source>
        <strain evidence="10 11">ALG-7-W6</strain>
    </source>
</reference>
<dbReference type="STRING" id="133383.A0A1R0GM28"/>
<evidence type="ECO:0000256" key="4">
    <source>
        <dbReference type="ARBA" id="ARBA00022741"/>
    </source>
</evidence>
<accession>A0A1R0GM28</accession>
<dbReference type="NCBIfam" id="NF004230">
    <property type="entry name" value="PRK05678.1"/>
    <property type="match status" value="1"/>
</dbReference>
<dbReference type="EC" id="6.2.1.5" evidence="6"/>
<keyword evidence="3 6" id="KW-0436">Ligase</keyword>
<comment type="caution">
    <text evidence="10">The sequence shown here is derived from an EMBL/GenBank/DDBJ whole genome shotgun (WGS) entry which is preliminary data.</text>
</comment>
<evidence type="ECO:0000256" key="2">
    <source>
        <dbReference type="ARBA" id="ARBA00022532"/>
    </source>
</evidence>
<dbReference type="UniPathway" id="UPA00223">
    <property type="reaction ID" value="UER00999"/>
</dbReference>
<dbReference type="Proteomes" id="UP000187455">
    <property type="component" value="Unassembled WGS sequence"/>
</dbReference>
<dbReference type="Gene3D" id="3.40.50.720">
    <property type="entry name" value="NAD(P)-binding Rossmann-like Domain"/>
    <property type="match status" value="1"/>
</dbReference>
<dbReference type="FunFam" id="3.40.50.261:FF:000005">
    <property type="entry name" value="Succinate--CoA ligase [ADP-forming] subunit alpha, mitochondrial"/>
    <property type="match status" value="1"/>
</dbReference>
<dbReference type="SUPFAM" id="SSF52210">
    <property type="entry name" value="Succinyl-CoA synthetase domains"/>
    <property type="match status" value="1"/>
</dbReference>
<dbReference type="InterPro" id="IPR005811">
    <property type="entry name" value="SUCC_ACL_C"/>
</dbReference>
<dbReference type="PANTHER" id="PTHR11117">
    <property type="entry name" value="SUCCINYL-COA LIGASE SUBUNIT ALPHA"/>
    <property type="match status" value="1"/>
</dbReference>
<keyword evidence="6" id="KW-0496">Mitochondrion</keyword>
<proteinExistence type="inferred from homology"/>
<gene>
    <name evidence="10" type="ORF">AYI68_g8026</name>
</gene>
<dbReference type="PROSITE" id="PS00399">
    <property type="entry name" value="SUCCINYL_COA_LIG_2"/>
    <property type="match status" value="1"/>
</dbReference>
<dbReference type="InterPro" id="IPR033847">
    <property type="entry name" value="Citrt_syn/SCS-alpha_CS"/>
</dbReference>
<dbReference type="EMBL" id="LSSL01007566">
    <property type="protein sequence ID" value="OLY77932.1"/>
    <property type="molecule type" value="Genomic_DNA"/>
</dbReference>
<dbReference type="GO" id="GO:0004775">
    <property type="term" value="F:succinate-CoA ligase (ADP-forming) activity"/>
    <property type="evidence" value="ECO:0007669"/>
    <property type="project" value="UniProtKB-UniRule"/>
</dbReference>
<dbReference type="GO" id="GO:0004776">
    <property type="term" value="F:succinate-CoA ligase (GDP-forming) activity"/>
    <property type="evidence" value="ECO:0007669"/>
    <property type="project" value="TreeGrafter"/>
</dbReference>
<dbReference type="InterPro" id="IPR016102">
    <property type="entry name" value="Succinyl-CoA_synth-like"/>
</dbReference>
<feature type="binding site" evidence="6">
    <location>
        <begin position="48"/>
        <end position="51"/>
    </location>
    <ligand>
        <name>CoA</name>
        <dbReference type="ChEBI" id="CHEBI:57287"/>
    </ligand>
</feature>
<dbReference type="Gene3D" id="3.40.50.261">
    <property type="entry name" value="Succinyl-CoA synthetase domains"/>
    <property type="match status" value="1"/>
</dbReference>
<sequence>MFRSIKFRSLNSVSKRAFSSSKVSSDYFSTNKNLMVNSDTKVIFQGITGKQGTFQAEQALKYGTKIVGGTSPKKAGTSVHGVPVFASVRDAVNEVKPDASVLFIPPPGVASAILEAIENEIGLIVAITEGVPQQDMVRVVSALRTQSKSRLLGPNCPGMIKPAQCKLGIMPGNIFKPGKIGIVSRSGTLTYEAVGQTTSVGLGQSLVVGIGGDPFNGTNFVEVLDVFLKDEDTQGIILIGEIGGDAEEKAAKFLIENNLSRPNPKPVVSFIAGLTAPPGRRMGHAGAIVSGHSGNAESKIKALESAGVVVSRTVVEVGAAMRDAMIKAGVL</sequence>
<dbReference type="InterPro" id="IPR003781">
    <property type="entry name" value="CoA-bd"/>
</dbReference>
<dbReference type="SMART" id="SM00881">
    <property type="entry name" value="CoA_binding"/>
    <property type="match status" value="1"/>
</dbReference>
<dbReference type="Pfam" id="PF00549">
    <property type="entry name" value="Ligase_CoA"/>
    <property type="match status" value="1"/>
</dbReference>
<dbReference type="GO" id="GO:0009361">
    <property type="term" value="C:succinate-CoA ligase complex (ADP-forming)"/>
    <property type="evidence" value="ECO:0007669"/>
    <property type="project" value="TreeGrafter"/>
</dbReference>
<name>A0A1R0GM28_9FUNG</name>
<keyword evidence="11" id="KW-1185">Reference proteome</keyword>
<feature type="active site" description="Tele-phosphohistidine intermediate" evidence="6 7">
    <location>
        <position position="284"/>
    </location>
</feature>
<dbReference type="PIRSF" id="PIRSF001553">
    <property type="entry name" value="SucCS_alpha"/>
    <property type="match status" value="1"/>
</dbReference>
<keyword evidence="4 6" id="KW-0547">Nucleotide-binding</keyword>
<feature type="binding site" evidence="6">
    <location>
        <position position="191"/>
    </location>
    <ligand>
        <name>substrate</name>
        <note>ligand shared with subunit beta</note>
    </ligand>
</feature>
<comment type="subcellular location">
    <subcellularLocation>
        <location evidence="6">Mitochondrion</location>
    </subcellularLocation>
</comment>
<dbReference type="GO" id="GO:0005739">
    <property type="term" value="C:mitochondrion"/>
    <property type="evidence" value="ECO:0007669"/>
    <property type="project" value="UniProtKB-SubCell"/>
</dbReference>
<evidence type="ECO:0000313" key="11">
    <source>
        <dbReference type="Proteomes" id="UP000187455"/>
    </source>
</evidence>
<dbReference type="InterPro" id="IPR017440">
    <property type="entry name" value="Cit_synth/succinyl-CoA_lig_AS"/>
</dbReference>
<dbReference type="GO" id="GO:0006099">
    <property type="term" value="P:tricarboxylic acid cycle"/>
    <property type="evidence" value="ECO:0007669"/>
    <property type="project" value="UniProtKB-UniRule"/>
</dbReference>
<evidence type="ECO:0000256" key="3">
    <source>
        <dbReference type="ARBA" id="ARBA00022598"/>
    </source>
</evidence>
<evidence type="ECO:0000256" key="7">
    <source>
        <dbReference type="PIRSR" id="PIRSR001553-1"/>
    </source>
</evidence>
<dbReference type="PANTHER" id="PTHR11117:SF2">
    <property type="entry name" value="SUCCINATE--COA LIGASE [ADP_GDP-FORMING] SUBUNIT ALPHA, MITOCHONDRIAL"/>
    <property type="match status" value="1"/>
</dbReference>
<evidence type="ECO:0000256" key="5">
    <source>
        <dbReference type="ARBA" id="ARBA00061754"/>
    </source>
</evidence>
<evidence type="ECO:0000256" key="8">
    <source>
        <dbReference type="RuleBase" id="RU000677"/>
    </source>
</evidence>
<comment type="function">
    <text evidence="6">Succinyl-CoA synthetase functions in the citric acid cycle (TCA), coupling the hydrolysis of succinyl-CoA to the synthesis of ATP and thus represents the only step of substrate-level phosphorylation in the TCA. The alpha subunit of the enzyme binds the substrates coenzyme A and phosphate, while succinate binding and nucleotide specificity is provided by the beta subunit.</text>
</comment>
<comment type="similarity">
    <text evidence="6 8">Belongs to the succinate/malate CoA ligase alpha subunit family.</text>
</comment>
<evidence type="ECO:0000256" key="1">
    <source>
        <dbReference type="ARBA" id="ARBA00005064"/>
    </source>
</evidence>
<evidence type="ECO:0000313" key="10">
    <source>
        <dbReference type="EMBL" id="OLY77932.1"/>
    </source>
</evidence>
<feature type="binding site" evidence="6">
    <location>
        <begin position="127"/>
        <end position="129"/>
    </location>
    <ligand>
        <name>CoA</name>
        <dbReference type="ChEBI" id="CHEBI:57287"/>
    </ligand>
</feature>
<comment type="catalytic activity">
    <reaction evidence="6">
        <text>succinate + ATP + CoA = succinyl-CoA + ADP + phosphate</text>
        <dbReference type="Rhea" id="RHEA:17661"/>
        <dbReference type="ChEBI" id="CHEBI:30031"/>
        <dbReference type="ChEBI" id="CHEBI:30616"/>
        <dbReference type="ChEBI" id="CHEBI:43474"/>
        <dbReference type="ChEBI" id="CHEBI:57287"/>
        <dbReference type="ChEBI" id="CHEBI:57292"/>
        <dbReference type="ChEBI" id="CHEBI:456216"/>
        <dbReference type="EC" id="6.2.1.5"/>
    </reaction>
</comment>